<keyword evidence="1" id="KW-1133">Transmembrane helix</keyword>
<reference evidence="2 3" key="1">
    <citation type="submission" date="2021-06" db="EMBL/GenBank/DDBJ databases">
        <title>Caerostris darwini draft genome.</title>
        <authorList>
            <person name="Kono N."/>
            <person name="Arakawa K."/>
        </authorList>
    </citation>
    <scope>NUCLEOTIDE SEQUENCE [LARGE SCALE GENOMIC DNA]</scope>
</reference>
<dbReference type="EMBL" id="BPLQ01009506">
    <property type="protein sequence ID" value="GIY44361.1"/>
    <property type="molecule type" value="Genomic_DNA"/>
</dbReference>
<feature type="transmembrane region" description="Helical" evidence="1">
    <location>
        <begin position="36"/>
        <end position="55"/>
    </location>
</feature>
<evidence type="ECO:0000256" key="1">
    <source>
        <dbReference type="SAM" id="Phobius"/>
    </source>
</evidence>
<gene>
    <name evidence="2" type="ORF">CDAR_544451</name>
</gene>
<evidence type="ECO:0000313" key="2">
    <source>
        <dbReference type="EMBL" id="GIY44361.1"/>
    </source>
</evidence>
<accession>A0AAV4TG11</accession>
<keyword evidence="1" id="KW-0472">Membrane</keyword>
<organism evidence="2 3">
    <name type="scientific">Caerostris darwini</name>
    <dbReference type="NCBI Taxonomy" id="1538125"/>
    <lineage>
        <taxon>Eukaryota</taxon>
        <taxon>Metazoa</taxon>
        <taxon>Ecdysozoa</taxon>
        <taxon>Arthropoda</taxon>
        <taxon>Chelicerata</taxon>
        <taxon>Arachnida</taxon>
        <taxon>Araneae</taxon>
        <taxon>Araneomorphae</taxon>
        <taxon>Entelegynae</taxon>
        <taxon>Araneoidea</taxon>
        <taxon>Araneidae</taxon>
        <taxon>Caerostris</taxon>
    </lineage>
</organism>
<keyword evidence="3" id="KW-1185">Reference proteome</keyword>
<protein>
    <submittedName>
        <fullName evidence="2">Uncharacterized protein</fullName>
    </submittedName>
</protein>
<keyword evidence="1" id="KW-0812">Transmembrane</keyword>
<proteinExistence type="predicted"/>
<name>A0AAV4TG11_9ARAC</name>
<evidence type="ECO:0000313" key="3">
    <source>
        <dbReference type="Proteomes" id="UP001054837"/>
    </source>
</evidence>
<comment type="caution">
    <text evidence="2">The sequence shown here is derived from an EMBL/GenBank/DDBJ whole genome shotgun (WGS) entry which is preliminary data.</text>
</comment>
<dbReference type="AlphaFoldDB" id="A0AAV4TG11"/>
<sequence length="138" mass="15887">MRLPDPQRQTNSILVVWPFLLLLLPFKWIFNLHRSFPCYFSPVFFPFYVLFHYLYCDPSRGARGKTTKRKTNSKCSKHESTVSETRSVFRNGGPSAISVFCPAVLVIYSSFSKMALLELEGEDGKWRAYTLVMTSSIS</sequence>
<feature type="transmembrane region" description="Helical" evidence="1">
    <location>
        <begin position="12"/>
        <end position="30"/>
    </location>
</feature>
<dbReference type="Proteomes" id="UP001054837">
    <property type="component" value="Unassembled WGS sequence"/>
</dbReference>